<proteinExistence type="predicted"/>
<evidence type="ECO:0000313" key="5">
    <source>
        <dbReference type="Proteomes" id="UP000298616"/>
    </source>
</evidence>
<dbReference type="NCBIfam" id="NF006307">
    <property type="entry name" value="PRK08507.1"/>
    <property type="match status" value="1"/>
</dbReference>
<dbReference type="GO" id="GO:0006571">
    <property type="term" value="P:tyrosine biosynthetic process"/>
    <property type="evidence" value="ECO:0007669"/>
    <property type="project" value="InterPro"/>
</dbReference>
<dbReference type="PANTHER" id="PTHR21363:SF0">
    <property type="entry name" value="PREPHENATE DEHYDROGENASE [NADP(+)]"/>
    <property type="match status" value="1"/>
</dbReference>
<gene>
    <name evidence="4" type="ORF">DCC35_10245</name>
</gene>
<dbReference type="OrthoDB" id="9802008at2"/>
<dbReference type="InterPro" id="IPR046826">
    <property type="entry name" value="PDH_N"/>
</dbReference>
<dbReference type="GO" id="GO:0008977">
    <property type="term" value="F:prephenate dehydrogenase (NAD+) activity"/>
    <property type="evidence" value="ECO:0007669"/>
    <property type="project" value="InterPro"/>
</dbReference>
<sequence length="279" mass="30499">MKIGIIGLGLIGGSLGLALKKLNYKIVGFDSNQKHLAAALKYGLIHEQTDDIKLLLNECEIILLATPVKAIEHLVISLLSASRPDQVIIDCGSTKRSICETADQSPHRDRFVAAHPIAGTEYSGPAAAITDLFEGQKMILCDIENSNKRSALIAKSLFTDLGMEIIYMPSGEHDIHLAYVSHLSHVSSFALSLTALEIEKNNEHILNLSGSGFASTVRLAKSNPVTWKSIFLSNKENLLVAVKEYQNQLAGIQKALENEDSEELIKLMSRASEIKKILK</sequence>
<keyword evidence="1" id="KW-0560">Oxidoreductase</keyword>
<dbReference type="KEGG" id="fpf:DCC35_10245"/>
<dbReference type="InterPro" id="IPR008927">
    <property type="entry name" value="6-PGluconate_DH-like_C_sf"/>
</dbReference>
<dbReference type="InterPro" id="IPR050812">
    <property type="entry name" value="Preph/Arog_dehydrog"/>
</dbReference>
<dbReference type="InterPro" id="IPR036291">
    <property type="entry name" value="NAD(P)-bd_dom_sf"/>
</dbReference>
<feature type="domain" description="Prephenate/arogenate dehydrogenase" evidence="3">
    <location>
        <begin position="1"/>
        <end position="279"/>
    </location>
</feature>
<evidence type="ECO:0000256" key="1">
    <source>
        <dbReference type="ARBA" id="ARBA00023002"/>
    </source>
</evidence>
<feature type="coiled-coil region" evidence="2">
    <location>
        <begin position="235"/>
        <end position="262"/>
    </location>
</feature>
<dbReference type="GO" id="GO:0070403">
    <property type="term" value="F:NAD+ binding"/>
    <property type="evidence" value="ECO:0007669"/>
    <property type="project" value="InterPro"/>
</dbReference>
<evidence type="ECO:0000313" key="4">
    <source>
        <dbReference type="EMBL" id="QCK15101.1"/>
    </source>
</evidence>
<evidence type="ECO:0000256" key="2">
    <source>
        <dbReference type="SAM" id="Coils"/>
    </source>
</evidence>
<organism evidence="4 5">
    <name type="scientific">Mangrovivirga cuniculi</name>
    <dbReference type="NCBI Taxonomy" id="2715131"/>
    <lineage>
        <taxon>Bacteria</taxon>
        <taxon>Pseudomonadati</taxon>
        <taxon>Bacteroidota</taxon>
        <taxon>Cytophagia</taxon>
        <taxon>Cytophagales</taxon>
        <taxon>Mangrovivirgaceae</taxon>
        <taxon>Mangrovivirga</taxon>
    </lineage>
</organism>
<dbReference type="FunFam" id="3.40.50.720:FF:000208">
    <property type="entry name" value="Prephenate dehydrogenase"/>
    <property type="match status" value="1"/>
</dbReference>
<dbReference type="Proteomes" id="UP000298616">
    <property type="component" value="Chromosome"/>
</dbReference>
<dbReference type="EMBL" id="CP028923">
    <property type="protein sequence ID" value="QCK15101.1"/>
    <property type="molecule type" value="Genomic_DNA"/>
</dbReference>
<dbReference type="GO" id="GO:0004665">
    <property type="term" value="F:prephenate dehydrogenase (NADP+) activity"/>
    <property type="evidence" value="ECO:0007669"/>
    <property type="project" value="InterPro"/>
</dbReference>
<keyword evidence="5" id="KW-1185">Reference proteome</keyword>
<protein>
    <submittedName>
        <fullName evidence="4">Prephenate dehydrogenase</fullName>
    </submittedName>
</protein>
<dbReference type="SUPFAM" id="SSF51735">
    <property type="entry name" value="NAD(P)-binding Rossmann-fold domains"/>
    <property type="match status" value="1"/>
</dbReference>
<dbReference type="PANTHER" id="PTHR21363">
    <property type="entry name" value="PREPHENATE DEHYDROGENASE"/>
    <property type="match status" value="1"/>
</dbReference>
<keyword evidence="2" id="KW-0175">Coiled coil</keyword>
<dbReference type="Gene3D" id="1.10.3660.10">
    <property type="entry name" value="6-phosphogluconate dehydrogenase C-terminal like domain"/>
    <property type="match status" value="1"/>
</dbReference>
<dbReference type="RefSeq" id="WP_137090687.1">
    <property type="nucleotide sequence ID" value="NZ_CP028923.1"/>
</dbReference>
<reference evidence="4 5" key="1">
    <citation type="submission" date="2018-04" db="EMBL/GenBank/DDBJ databases">
        <title>Complete genome uncultured novel isolate.</title>
        <authorList>
            <person name="Merlino G."/>
        </authorList>
    </citation>
    <scope>NUCLEOTIDE SEQUENCE [LARGE SCALE GENOMIC DNA]</scope>
    <source>
        <strain evidence="5">R1DC9</strain>
    </source>
</reference>
<accession>A0A4D7JHK4</accession>
<dbReference type="Pfam" id="PF20463">
    <property type="entry name" value="PDH_C"/>
    <property type="match status" value="1"/>
</dbReference>
<dbReference type="InterPro" id="IPR003099">
    <property type="entry name" value="Prephen_DH"/>
</dbReference>
<evidence type="ECO:0000259" key="3">
    <source>
        <dbReference type="PROSITE" id="PS51176"/>
    </source>
</evidence>
<dbReference type="PROSITE" id="PS51176">
    <property type="entry name" value="PDH_ADH"/>
    <property type="match status" value="1"/>
</dbReference>
<dbReference type="InterPro" id="IPR046825">
    <property type="entry name" value="PDH_C"/>
</dbReference>
<dbReference type="Pfam" id="PF02153">
    <property type="entry name" value="PDH_N"/>
    <property type="match status" value="1"/>
</dbReference>
<dbReference type="AlphaFoldDB" id="A0A4D7JHK4"/>
<dbReference type="Gene3D" id="3.40.50.720">
    <property type="entry name" value="NAD(P)-binding Rossmann-like Domain"/>
    <property type="match status" value="1"/>
</dbReference>
<dbReference type="SUPFAM" id="SSF48179">
    <property type="entry name" value="6-phosphogluconate dehydrogenase C-terminal domain-like"/>
    <property type="match status" value="1"/>
</dbReference>
<name>A0A4D7JHK4_9BACT</name>